<dbReference type="PROSITE" id="PS50850">
    <property type="entry name" value="MFS"/>
    <property type="match status" value="1"/>
</dbReference>
<evidence type="ECO:0000256" key="5">
    <source>
        <dbReference type="ARBA" id="ARBA00022692"/>
    </source>
</evidence>
<dbReference type="OrthoDB" id="181905at2"/>
<dbReference type="PANTHER" id="PTHR11328:SF24">
    <property type="entry name" value="MAJOR FACILITATOR SUPERFAMILY (MFS) PROFILE DOMAIN-CONTAINING PROTEIN"/>
    <property type="match status" value="1"/>
</dbReference>
<comment type="subcellular location">
    <subcellularLocation>
        <location evidence="1">Cell membrane</location>
        <topology evidence="1">Multi-pass membrane protein</topology>
    </subcellularLocation>
</comment>
<feature type="transmembrane region" description="Helical" evidence="8">
    <location>
        <begin position="428"/>
        <end position="446"/>
    </location>
</feature>
<comment type="similarity">
    <text evidence="2">Belongs to the sodium:galactoside symporter (TC 2.A.2) family.</text>
</comment>
<dbReference type="InterPro" id="IPR018043">
    <property type="entry name" value="Na/Gal_symport_CS"/>
</dbReference>
<dbReference type="Gene3D" id="1.20.1250.20">
    <property type="entry name" value="MFS general substrate transporter like domains"/>
    <property type="match status" value="1"/>
</dbReference>
<dbReference type="InterPro" id="IPR020846">
    <property type="entry name" value="MFS_dom"/>
</dbReference>
<feature type="transmembrane region" description="Helical" evidence="8">
    <location>
        <begin position="336"/>
        <end position="352"/>
    </location>
</feature>
<dbReference type="CDD" id="cd17332">
    <property type="entry name" value="MFS_MelB_like"/>
    <property type="match status" value="1"/>
</dbReference>
<feature type="transmembrane region" description="Helical" evidence="8">
    <location>
        <begin position="312"/>
        <end position="330"/>
    </location>
</feature>
<gene>
    <name evidence="10" type="ORF">DFR28_101560</name>
</gene>
<dbReference type="InterPro" id="IPR036259">
    <property type="entry name" value="MFS_trans_sf"/>
</dbReference>
<evidence type="ECO:0000256" key="4">
    <source>
        <dbReference type="ARBA" id="ARBA00022475"/>
    </source>
</evidence>
<dbReference type="GO" id="GO:0015293">
    <property type="term" value="F:symporter activity"/>
    <property type="evidence" value="ECO:0007669"/>
    <property type="project" value="InterPro"/>
</dbReference>
<accession>A0A395JRI3</accession>
<feature type="transmembrane region" description="Helical" evidence="8">
    <location>
        <begin position="390"/>
        <end position="408"/>
    </location>
</feature>
<evidence type="ECO:0000313" key="11">
    <source>
        <dbReference type="Proteomes" id="UP000253083"/>
    </source>
</evidence>
<feature type="transmembrane region" description="Helical" evidence="8">
    <location>
        <begin position="57"/>
        <end position="78"/>
    </location>
</feature>
<evidence type="ECO:0000256" key="2">
    <source>
        <dbReference type="ARBA" id="ARBA00009617"/>
    </source>
</evidence>
<reference evidence="10 11" key="1">
    <citation type="submission" date="2018-06" db="EMBL/GenBank/DDBJ databases">
        <title>Genomic Encyclopedia of Type Strains, Phase IV (KMG-IV): sequencing the most valuable type-strain genomes for metagenomic binning, comparative biology and taxonomic classification.</title>
        <authorList>
            <person name="Goeker M."/>
        </authorList>
    </citation>
    <scope>NUCLEOTIDE SEQUENCE [LARGE SCALE GENOMIC DNA]</scope>
    <source>
        <strain evidence="10 11">DSM 24032</strain>
    </source>
</reference>
<feature type="transmembrane region" description="Helical" evidence="8">
    <location>
        <begin position="197"/>
        <end position="218"/>
    </location>
</feature>
<dbReference type="RefSeq" id="WP_113952768.1">
    <property type="nucleotide sequence ID" value="NZ_QNRT01000001.1"/>
</dbReference>
<evidence type="ECO:0000256" key="3">
    <source>
        <dbReference type="ARBA" id="ARBA00022448"/>
    </source>
</evidence>
<dbReference type="AlphaFoldDB" id="A0A395JRI3"/>
<evidence type="ECO:0000259" key="9">
    <source>
        <dbReference type="PROSITE" id="PS50850"/>
    </source>
</evidence>
<evidence type="ECO:0000256" key="7">
    <source>
        <dbReference type="ARBA" id="ARBA00023136"/>
    </source>
</evidence>
<keyword evidence="4" id="KW-1003">Cell membrane</keyword>
<dbReference type="PANTHER" id="PTHR11328">
    <property type="entry name" value="MAJOR FACILITATOR SUPERFAMILY DOMAIN-CONTAINING PROTEIN"/>
    <property type="match status" value="1"/>
</dbReference>
<feature type="transmembrane region" description="Helical" evidence="8">
    <location>
        <begin position="99"/>
        <end position="120"/>
    </location>
</feature>
<dbReference type="InterPro" id="IPR001927">
    <property type="entry name" value="Na/Gal_symport"/>
</dbReference>
<evidence type="ECO:0000256" key="8">
    <source>
        <dbReference type="SAM" id="Phobius"/>
    </source>
</evidence>
<sequence length="466" mass="51369">MTDQESSTLPTASRATSDRLAKLSWTERLGYGAGDAGFNFYWALIGGYLAAFYTDTLGLTAATAGAVILATKIIDAFTDPIMGAVADRTNTRFGKFRPYLIYASAPMAVVSVLAFTTPDLSYDQKVVWAFVTYSLMMVFYTILSTPYSSLSGVITGNVKERNLLISVRFIFAFGASALIGFFTPKLINLLGADNPTLGWQLTVAVYGFIAAIIFFITFKTTRERVAPPPQQKSNPLTDIKDLIHNRPWVILFFLALILMITITLRAGSSFYYFKYYVGREELVGPYLFWQSVALGVGCFMTPFLLRVFDKRTLLIILMSVVSVLSIAYYFVPKDMIWAMFTLNILISLALGPKSPLTWSMYADAADYNEWSTGRRATAMTFSAATFSQKLGSAAGSFAMLSILGYYGYKANEAQNGASLDGINFLQTALPGIFAAIAIVFVLFYKLNDQQLSRIQSDLAERADAQG</sequence>
<dbReference type="InterPro" id="IPR039672">
    <property type="entry name" value="MFS_2"/>
</dbReference>
<feature type="transmembrane region" description="Helical" evidence="8">
    <location>
        <begin position="126"/>
        <end position="143"/>
    </location>
</feature>
<dbReference type="PROSITE" id="PS00872">
    <property type="entry name" value="NA_GALACTOSIDE_SYMP"/>
    <property type="match status" value="1"/>
</dbReference>
<keyword evidence="3" id="KW-0813">Transport</keyword>
<feature type="transmembrane region" description="Helical" evidence="8">
    <location>
        <begin position="286"/>
        <end position="305"/>
    </location>
</feature>
<keyword evidence="11" id="KW-1185">Reference proteome</keyword>
<dbReference type="EMBL" id="QNRT01000001">
    <property type="protein sequence ID" value="RBP53175.1"/>
    <property type="molecule type" value="Genomic_DNA"/>
</dbReference>
<dbReference type="SUPFAM" id="SSF103473">
    <property type="entry name" value="MFS general substrate transporter"/>
    <property type="match status" value="1"/>
</dbReference>
<feature type="transmembrane region" description="Helical" evidence="8">
    <location>
        <begin position="29"/>
        <end position="51"/>
    </location>
</feature>
<organism evidence="10 11">
    <name type="scientific">Arenicella xantha</name>
    <dbReference type="NCBI Taxonomy" id="644221"/>
    <lineage>
        <taxon>Bacteria</taxon>
        <taxon>Pseudomonadati</taxon>
        <taxon>Pseudomonadota</taxon>
        <taxon>Gammaproteobacteria</taxon>
        <taxon>Arenicellales</taxon>
        <taxon>Arenicellaceae</taxon>
        <taxon>Arenicella</taxon>
    </lineage>
</organism>
<evidence type="ECO:0000256" key="6">
    <source>
        <dbReference type="ARBA" id="ARBA00022989"/>
    </source>
</evidence>
<dbReference type="GO" id="GO:0008643">
    <property type="term" value="P:carbohydrate transport"/>
    <property type="evidence" value="ECO:0007669"/>
    <property type="project" value="InterPro"/>
</dbReference>
<dbReference type="GO" id="GO:0006814">
    <property type="term" value="P:sodium ion transport"/>
    <property type="evidence" value="ECO:0007669"/>
    <property type="project" value="InterPro"/>
</dbReference>
<proteinExistence type="inferred from homology"/>
<keyword evidence="5 8" id="KW-0812">Transmembrane</keyword>
<keyword evidence="6 8" id="KW-1133">Transmembrane helix</keyword>
<protein>
    <submittedName>
        <fullName evidence="10">GPH family glycoside/pentoside/hexuronide:cation symporter</fullName>
    </submittedName>
</protein>
<feature type="transmembrane region" description="Helical" evidence="8">
    <location>
        <begin position="248"/>
        <end position="266"/>
    </location>
</feature>
<evidence type="ECO:0000313" key="10">
    <source>
        <dbReference type="EMBL" id="RBP53175.1"/>
    </source>
</evidence>
<dbReference type="Pfam" id="PF13347">
    <property type="entry name" value="MFS_2"/>
    <property type="match status" value="1"/>
</dbReference>
<feature type="transmembrane region" description="Helical" evidence="8">
    <location>
        <begin position="163"/>
        <end position="182"/>
    </location>
</feature>
<dbReference type="NCBIfam" id="TIGR00792">
    <property type="entry name" value="gph"/>
    <property type="match status" value="1"/>
</dbReference>
<dbReference type="GO" id="GO:0005886">
    <property type="term" value="C:plasma membrane"/>
    <property type="evidence" value="ECO:0007669"/>
    <property type="project" value="UniProtKB-SubCell"/>
</dbReference>
<name>A0A395JRI3_9GAMM</name>
<comment type="caution">
    <text evidence="10">The sequence shown here is derived from an EMBL/GenBank/DDBJ whole genome shotgun (WGS) entry which is preliminary data.</text>
</comment>
<feature type="domain" description="Major facilitator superfamily (MFS) profile" evidence="9">
    <location>
        <begin position="1"/>
        <end position="449"/>
    </location>
</feature>
<dbReference type="InParanoid" id="A0A395JRI3"/>
<keyword evidence="7 8" id="KW-0472">Membrane</keyword>
<evidence type="ECO:0000256" key="1">
    <source>
        <dbReference type="ARBA" id="ARBA00004651"/>
    </source>
</evidence>
<dbReference type="Proteomes" id="UP000253083">
    <property type="component" value="Unassembled WGS sequence"/>
</dbReference>